<dbReference type="RefSeq" id="WP_133107324.1">
    <property type="nucleotide sequence ID" value="NZ_SMNA01000004.1"/>
</dbReference>
<dbReference type="EMBL" id="SMNA01000004">
    <property type="protein sequence ID" value="TDE94914.1"/>
    <property type="molecule type" value="Genomic_DNA"/>
</dbReference>
<protein>
    <submittedName>
        <fullName evidence="2">Uncharacterized protein</fullName>
    </submittedName>
</protein>
<accession>A0ABY2E5M3</accession>
<feature type="compositionally biased region" description="Basic and acidic residues" evidence="1">
    <location>
        <begin position="50"/>
        <end position="59"/>
    </location>
</feature>
<proteinExistence type="predicted"/>
<evidence type="ECO:0000313" key="3">
    <source>
        <dbReference type="Proteomes" id="UP000504882"/>
    </source>
</evidence>
<dbReference type="Proteomes" id="UP000504882">
    <property type="component" value="Unassembled WGS sequence"/>
</dbReference>
<keyword evidence="3" id="KW-1185">Reference proteome</keyword>
<feature type="compositionally biased region" description="Basic and acidic residues" evidence="1">
    <location>
        <begin position="66"/>
        <end position="77"/>
    </location>
</feature>
<name>A0ABY2E5M3_9MICO</name>
<feature type="region of interest" description="Disordered" evidence="1">
    <location>
        <begin position="50"/>
        <end position="77"/>
    </location>
</feature>
<gene>
    <name evidence="2" type="ORF">EXU48_09010</name>
</gene>
<sequence>MLLQELEHRRPDPVRIVHRSGVPTSGQLYEVGVGDRFGYVAGALGEGVGIEREGHEEPGHAAPVEAPRRSSRRDAAC</sequence>
<reference evidence="2 3" key="1">
    <citation type="submission" date="2019-03" db="EMBL/GenBank/DDBJ databases">
        <title>Genomic features of bacteria from cold environments.</title>
        <authorList>
            <person name="Shen L."/>
        </authorList>
    </citation>
    <scope>NUCLEOTIDE SEQUENCE [LARGE SCALE GENOMIC DNA]</scope>
    <source>
        <strain evidence="3">T3246-1</strain>
    </source>
</reference>
<evidence type="ECO:0000256" key="1">
    <source>
        <dbReference type="SAM" id="MobiDB-lite"/>
    </source>
</evidence>
<organism evidence="2 3">
    <name type="scientific">Occultella glacieicola</name>
    <dbReference type="NCBI Taxonomy" id="2518684"/>
    <lineage>
        <taxon>Bacteria</taxon>
        <taxon>Bacillati</taxon>
        <taxon>Actinomycetota</taxon>
        <taxon>Actinomycetes</taxon>
        <taxon>Micrococcales</taxon>
        <taxon>Ruaniaceae</taxon>
        <taxon>Occultella</taxon>
    </lineage>
</organism>
<comment type="caution">
    <text evidence="2">The sequence shown here is derived from an EMBL/GenBank/DDBJ whole genome shotgun (WGS) entry which is preliminary data.</text>
</comment>
<evidence type="ECO:0000313" key="2">
    <source>
        <dbReference type="EMBL" id="TDE94914.1"/>
    </source>
</evidence>